<comment type="caution">
    <text evidence="3">The sequence shown here is derived from an EMBL/GenBank/DDBJ whole genome shotgun (WGS) entry which is preliminary data.</text>
</comment>
<keyword evidence="4" id="KW-1185">Reference proteome</keyword>
<organism evidence="3 4">
    <name type="scientific">Irregularibacter muris</name>
    <dbReference type="NCBI Taxonomy" id="1796619"/>
    <lineage>
        <taxon>Bacteria</taxon>
        <taxon>Bacillati</taxon>
        <taxon>Bacillota</taxon>
        <taxon>Clostridia</taxon>
        <taxon>Eubacteriales</taxon>
        <taxon>Eubacteriaceae</taxon>
        <taxon>Irregularibacter</taxon>
    </lineage>
</organism>
<dbReference type="InterPro" id="IPR027417">
    <property type="entry name" value="P-loop_NTPase"/>
</dbReference>
<dbReference type="EMBL" id="JANKAS010000002">
    <property type="protein sequence ID" value="MCR1897971.1"/>
    <property type="molecule type" value="Genomic_DNA"/>
</dbReference>
<dbReference type="CDD" id="cd01131">
    <property type="entry name" value="PilT"/>
    <property type="match status" value="1"/>
</dbReference>
<dbReference type="GO" id="GO:0016887">
    <property type="term" value="F:ATP hydrolysis activity"/>
    <property type="evidence" value="ECO:0007669"/>
    <property type="project" value="InterPro"/>
</dbReference>
<evidence type="ECO:0000256" key="1">
    <source>
        <dbReference type="ARBA" id="ARBA00006611"/>
    </source>
</evidence>
<dbReference type="SUPFAM" id="SSF52540">
    <property type="entry name" value="P-loop containing nucleoside triphosphate hydrolases"/>
    <property type="match status" value="1"/>
</dbReference>
<protein>
    <submittedName>
        <fullName evidence="3">Type IV pilus twitching motility protein PilT</fullName>
    </submittedName>
</protein>
<dbReference type="Proteomes" id="UP001205748">
    <property type="component" value="Unassembled WGS sequence"/>
</dbReference>
<dbReference type="PANTHER" id="PTHR30486">
    <property type="entry name" value="TWITCHING MOTILITY PROTEIN PILT"/>
    <property type="match status" value="1"/>
</dbReference>
<dbReference type="SMART" id="SM00382">
    <property type="entry name" value="AAA"/>
    <property type="match status" value="1"/>
</dbReference>
<evidence type="ECO:0000313" key="4">
    <source>
        <dbReference type="Proteomes" id="UP001205748"/>
    </source>
</evidence>
<dbReference type="Gene3D" id="3.40.50.300">
    <property type="entry name" value="P-loop containing nucleotide triphosphate hydrolases"/>
    <property type="match status" value="1"/>
</dbReference>
<dbReference type="InterPro" id="IPR050921">
    <property type="entry name" value="T4SS_GSP_E_ATPase"/>
</dbReference>
<dbReference type="InterPro" id="IPR001482">
    <property type="entry name" value="T2SS/T4SS_dom"/>
</dbReference>
<proteinExistence type="inferred from homology"/>
<dbReference type="PROSITE" id="PS00662">
    <property type="entry name" value="T2SP_E"/>
    <property type="match status" value="1"/>
</dbReference>
<gene>
    <name evidence="3" type="ORF">NSA47_03080</name>
</gene>
<dbReference type="InterPro" id="IPR006321">
    <property type="entry name" value="PilT/PilU"/>
</dbReference>
<dbReference type="RefSeq" id="WP_257529436.1">
    <property type="nucleotide sequence ID" value="NZ_JANKAS010000002.1"/>
</dbReference>
<comment type="similarity">
    <text evidence="1">Belongs to the GSP E family.</text>
</comment>
<dbReference type="Pfam" id="PF00437">
    <property type="entry name" value="T2SSE"/>
    <property type="match status" value="1"/>
</dbReference>
<sequence>MEILQLLESTINQKASDLHITTGVPPVMRIDGALKRIGENRLTPENTMKSIDAIMNDTQKKQLEKLGQVDFSYSLHGVGRFRVNAYRQRGSYAIAFRLIPTSIPTLEQLNLPQGLGDLTERNRGLILVTGPTGSGKSTTLAALIDMINHNKSKHILTLEDPIEYLHRHKSSIVNQREIGQDFYSYPEALRAALRQDPDVILIGEMRDLETISIALTAAETGHLVLSTLHTIGAAKTMDRIIDAFPPHQQQQIKIQLSTVIQGVISQQLLKRKNQSGRVAALEVMKATPAIRNIIREGKTFQIQSSIQTGGRAGMITMDNYLTNLYNQGQISKEDAILYSIDQETMKNRFRI</sequence>
<dbReference type="GO" id="GO:0005524">
    <property type="term" value="F:ATP binding"/>
    <property type="evidence" value="ECO:0007669"/>
    <property type="project" value="InterPro"/>
</dbReference>
<accession>A0AAE3HDD6</accession>
<name>A0AAE3HDD6_9FIRM</name>
<evidence type="ECO:0000259" key="2">
    <source>
        <dbReference type="PROSITE" id="PS00662"/>
    </source>
</evidence>
<dbReference type="AlphaFoldDB" id="A0AAE3HDD6"/>
<feature type="domain" description="Bacterial type II secretion system protein E" evidence="2">
    <location>
        <begin position="193"/>
        <end position="207"/>
    </location>
</feature>
<reference evidence="3" key="1">
    <citation type="submission" date="2022-07" db="EMBL/GenBank/DDBJ databases">
        <title>Enhanced cultured diversity of the mouse gut microbiota enables custom-made synthetic communities.</title>
        <authorList>
            <person name="Afrizal A."/>
        </authorList>
    </citation>
    <scope>NUCLEOTIDE SEQUENCE</scope>
    <source>
        <strain evidence="3">DSM 28593</strain>
    </source>
</reference>
<dbReference type="NCBIfam" id="TIGR01420">
    <property type="entry name" value="pilT_fam"/>
    <property type="match status" value="1"/>
</dbReference>
<dbReference type="Gene3D" id="3.30.450.90">
    <property type="match status" value="1"/>
</dbReference>
<evidence type="ECO:0000313" key="3">
    <source>
        <dbReference type="EMBL" id="MCR1897971.1"/>
    </source>
</evidence>
<dbReference type="InterPro" id="IPR003593">
    <property type="entry name" value="AAA+_ATPase"/>
</dbReference>